<dbReference type="InterPro" id="IPR001650">
    <property type="entry name" value="Helicase_C-like"/>
</dbReference>
<dbReference type="GO" id="GO:0016787">
    <property type="term" value="F:hydrolase activity"/>
    <property type="evidence" value="ECO:0007669"/>
    <property type="project" value="UniProtKB-KW"/>
</dbReference>
<dbReference type="Gene3D" id="3.40.50.10810">
    <property type="entry name" value="Tandem AAA-ATPase domain"/>
    <property type="match status" value="1"/>
</dbReference>
<dbReference type="SMART" id="SM00490">
    <property type="entry name" value="HELICc"/>
    <property type="match status" value="1"/>
</dbReference>
<protein>
    <recommendedName>
        <fullName evidence="7">Helicase</fullName>
    </recommendedName>
</protein>
<evidence type="ECO:0000256" key="2">
    <source>
        <dbReference type="SAM" id="MobiDB-lite"/>
    </source>
</evidence>
<proteinExistence type="predicted"/>
<dbReference type="SUPFAM" id="SSF52540">
    <property type="entry name" value="P-loop containing nucleoside triphosphate hydrolases"/>
    <property type="match status" value="1"/>
</dbReference>
<dbReference type="SUPFAM" id="SSF57783">
    <property type="entry name" value="Zinc beta-ribbon"/>
    <property type="match status" value="1"/>
</dbReference>
<feature type="compositionally biased region" description="Low complexity" evidence="2">
    <location>
        <begin position="52"/>
        <end position="65"/>
    </location>
</feature>
<evidence type="ECO:0000256" key="1">
    <source>
        <dbReference type="ARBA" id="ARBA00022801"/>
    </source>
</evidence>
<gene>
    <name evidence="5" type="ORF">DN051_13515</name>
</gene>
<dbReference type="PANTHER" id="PTHR45766">
    <property type="entry name" value="DNA ANNEALING HELICASE AND ENDONUCLEASE ZRANB3 FAMILY MEMBER"/>
    <property type="match status" value="1"/>
</dbReference>
<dbReference type="InterPro" id="IPR014001">
    <property type="entry name" value="Helicase_ATP-bd"/>
</dbReference>
<evidence type="ECO:0000313" key="5">
    <source>
        <dbReference type="EMBL" id="AWW37545.1"/>
    </source>
</evidence>
<feature type="domain" description="Helicase C-terminal" evidence="4">
    <location>
        <begin position="596"/>
        <end position="750"/>
    </location>
</feature>
<dbReference type="PROSITE" id="PS51194">
    <property type="entry name" value="HELICASE_CTER"/>
    <property type="match status" value="1"/>
</dbReference>
<accession>A0A2Z4IXF0</accession>
<feature type="compositionally biased region" description="Polar residues" evidence="2">
    <location>
        <begin position="66"/>
        <end position="75"/>
    </location>
</feature>
<evidence type="ECO:0000259" key="3">
    <source>
        <dbReference type="PROSITE" id="PS51192"/>
    </source>
</evidence>
<dbReference type="Gene3D" id="3.40.50.300">
    <property type="entry name" value="P-loop containing nucleotide triphosphate hydrolases"/>
    <property type="match status" value="1"/>
</dbReference>
<keyword evidence="1" id="KW-0378">Hydrolase</keyword>
<feature type="domain" description="Helicase ATP-binding" evidence="3">
    <location>
        <begin position="243"/>
        <end position="390"/>
    </location>
</feature>
<dbReference type="PROSITE" id="PS51192">
    <property type="entry name" value="HELICASE_ATP_BIND_1"/>
    <property type="match status" value="1"/>
</dbReference>
<dbReference type="SMART" id="SM00487">
    <property type="entry name" value="DEXDc"/>
    <property type="match status" value="1"/>
</dbReference>
<dbReference type="NCBIfam" id="NF041062">
    <property type="entry name" value="DpdE"/>
    <property type="match status" value="1"/>
</dbReference>
<dbReference type="InterPro" id="IPR038718">
    <property type="entry name" value="SNF2-like_sf"/>
</dbReference>
<dbReference type="Proteomes" id="UP000249616">
    <property type="component" value="Chromosome"/>
</dbReference>
<dbReference type="Pfam" id="PF00271">
    <property type="entry name" value="Helicase_C"/>
    <property type="match status" value="1"/>
</dbReference>
<sequence length="1150" mass="126790">MTDEAVACPRCGANMVMQFASRGANAGNCFWGCSRFPQCRGSRTIDGSPGKAAPARPRTPKASRPVRSSDTSRGPSLSRGDLLVSSANTLGAGKLVGKNGDGLILEYFDTPGQHPGERRRHTVPREGLKRFALAPETRVFWSTGTAWRSGRVIATSAHRDIHVRARNWEGYLPEKDLYVRWDQSLTDPVGFASAGLLESPLLADMRRPFLQSTLTQRSAAHGMRGALSSGIELYEHQVETVWRVLQDPVQRYLLADEVGLGKTIEAGLVMRELLLDQPDLTVQLILPPFLLEQWRRELSGKFRTGDFPGARIVYSRDDAPDTWEPADLVVVDEAHNLARLAHSEQPELSSRYARLAEVATASPRLLLLSATPALHNERAFLAMLKLLDPAVYRDTTAEDLRQRMEARSALGRLFLGLQPHFPGVLLNKRLTEIGAAFPEDAEVAALISEVRQAVGGPDRQVLTVAIGALRTYVSEVYRVHRRMLRTRRTAALHQSYRVTGRLRPQQVVLPSSSFAGLASLLDNWRQEALAACEFDEEARREAASAFATAVALSLDPDSLRAWTQSRAAATPGEQEALDRIESDLKFVDRRRDVARPLADALTYLFKARERVVVFCPTPQLAGELASAFKELLPGAVYQHLASDSPAVSEQAVRSFEQSRTAAVLVADHSAEEGRNLQFADLLIHVGLPPGANRLEQRIGRCDRWDAQREGGAWRSYSVAETTDTQSFAAAWMRILSEGFAVFDKSVASLQHMVDAATDAAWDMLFEHGAAAAPDAIRMVHTMLEDEVKRVQEQDALDSIEAPADERSVYGRMMASEGEAASFADVTDALLSARRGAGNLRFAPAGDPAHAIGGYEPVSRQTAGQVQIPLIPAARLQRDFVPLAGHRGTFVRKVAVEHEDVRLYRYGDQFIDAVSDFLWNDDRGRAFGMWRWVPAWPYAERLAYRFDYAVEAQPLQGSPESDLLDQLAAAWSSDLVDLPSLRRRADALFPPLIVTVWTDVNGTPITDGRHLDALQARYAKPVPGQLGGDYSLNSERITHAYELIPAAQWGTRWRAAEHSAQRLAHSDDAVNETRTRALDLAGTDIATRLRQLRLRAARSEGNERAELEEEVETEALAGQELLTALQTPSLRLDSTGVVVVSGRSLEQDGSA</sequence>
<dbReference type="RefSeq" id="WP_112438775.1">
    <property type="nucleotide sequence ID" value="NZ_CP030073.1"/>
</dbReference>
<dbReference type="PANTHER" id="PTHR45766:SF6">
    <property type="entry name" value="SWI_SNF-RELATED MATRIX-ASSOCIATED ACTIN-DEPENDENT REGULATOR OF CHROMATIN SUBFAMILY A-LIKE PROTEIN 1"/>
    <property type="match status" value="1"/>
</dbReference>
<dbReference type="EMBL" id="CP030073">
    <property type="protein sequence ID" value="AWW37545.1"/>
    <property type="molecule type" value="Genomic_DNA"/>
</dbReference>
<reference evidence="5 6" key="1">
    <citation type="journal article" date="2019" name="Int. J. Syst. Evol. Microbiol.">
        <title>Streptomyces cadmiisoli sp. nov., a novel actinomycete isolated from cadmium-contaminated soil.</title>
        <authorList>
            <person name="Li K."/>
            <person name="Tang X."/>
            <person name="Zhao J."/>
            <person name="Guo Y."/>
            <person name="Tang Y."/>
            <person name="Gao J."/>
        </authorList>
    </citation>
    <scope>NUCLEOTIDE SEQUENCE [LARGE SCALE GENOMIC DNA]</scope>
    <source>
        <strain evidence="5 6">ZFG47</strain>
    </source>
</reference>
<evidence type="ECO:0008006" key="7">
    <source>
        <dbReference type="Google" id="ProtNLM"/>
    </source>
</evidence>
<organism evidence="5 6">
    <name type="scientific">Streptomyces cadmiisoli</name>
    <dbReference type="NCBI Taxonomy" id="2184053"/>
    <lineage>
        <taxon>Bacteria</taxon>
        <taxon>Bacillati</taxon>
        <taxon>Actinomycetota</taxon>
        <taxon>Actinomycetes</taxon>
        <taxon>Kitasatosporales</taxon>
        <taxon>Streptomycetaceae</taxon>
        <taxon>Streptomyces</taxon>
        <taxon>Streptomyces aurantiacus group</taxon>
    </lineage>
</organism>
<dbReference type="Gene3D" id="3.30.65.10">
    <property type="entry name" value="Bacterial Topoisomerase I, domain 1"/>
    <property type="match status" value="1"/>
</dbReference>
<evidence type="ECO:0000313" key="6">
    <source>
        <dbReference type="Proteomes" id="UP000249616"/>
    </source>
</evidence>
<feature type="region of interest" description="Disordered" evidence="2">
    <location>
        <begin position="44"/>
        <end position="81"/>
    </location>
</feature>
<name>A0A2Z4IXF0_9ACTN</name>
<dbReference type="InterPro" id="IPR027417">
    <property type="entry name" value="P-loop_NTPase"/>
</dbReference>
<keyword evidence="6" id="KW-1185">Reference proteome</keyword>
<dbReference type="AlphaFoldDB" id="A0A2Z4IXF0"/>
<dbReference type="KEGG" id="scad:DN051_13515"/>
<evidence type="ECO:0000259" key="4">
    <source>
        <dbReference type="PROSITE" id="PS51194"/>
    </source>
</evidence>